<comment type="caution">
    <text evidence="1">The sequence shown here is derived from an EMBL/GenBank/DDBJ whole genome shotgun (WGS) entry which is preliminary data.</text>
</comment>
<dbReference type="EMBL" id="PVWQ01000012">
    <property type="protein sequence ID" value="RDW67343.1"/>
    <property type="molecule type" value="Genomic_DNA"/>
</dbReference>
<dbReference type="AlphaFoldDB" id="A0A3D8QZV4"/>
<dbReference type="GeneID" id="38119579"/>
<sequence>MTDYVVPSTPRWPETYREYTGPPVPSAVPGLTFPQGPGFYLESAVAKLLDDAGIPNFIWGESVLATLGVDTATLFGGWVIPDEHIERAAQVLDQAKFPPCTQGRNRCTIFYDLRPHPFPDYHWHTDLAYPEERHLPYMTCGTFLYRKSRLFWAMPDPPLGPPAPNDKNYMLTCDPRIQQNRPDTLHILGRGPAPADKGLHPVKMPTPARYTEAMILLDLRDTCEPRACDHWSVELNYLFTLMEEGEFNVKIKDLSEPFRDYAMRQSGQLEEEGDFGGYRTAMLLYLDMKSKNQLPPAELHHRSPMMQAPLERVLQSFNIPLDKIRHK</sequence>
<reference evidence="1 2" key="1">
    <citation type="journal article" date="2018" name="IMA Fungus">
        <title>IMA Genome-F 9: Draft genome sequence of Annulohypoxylon stygium, Aspergillus mulundensis, Berkeleyomyces basicola (syn. Thielaviopsis basicola), Ceratocystis smalleyi, two Cercospora beticola strains, Coleophoma cylindrospora, Fusarium fracticaudum, Phialophora cf. hyalina, and Morchella septimelata.</title>
        <authorList>
            <person name="Wingfield B.D."/>
            <person name="Bills G.F."/>
            <person name="Dong Y."/>
            <person name="Huang W."/>
            <person name="Nel W.J."/>
            <person name="Swalarsk-Parry B.S."/>
            <person name="Vaghefi N."/>
            <person name="Wilken P.M."/>
            <person name="An Z."/>
            <person name="de Beer Z.W."/>
            <person name="De Vos L."/>
            <person name="Chen L."/>
            <person name="Duong T.A."/>
            <person name="Gao Y."/>
            <person name="Hammerbacher A."/>
            <person name="Kikkert J.R."/>
            <person name="Li Y."/>
            <person name="Li H."/>
            <person name="Li K."/>
            <person name="Li Q."/>
            <person name="Liu X."/>
            <person name="Ma X."/>
            <person name="Naidoo K."/>
            <person name="Pethybridge S.J."/>
            <person name="Sun J."/>
            <person name="Steenkamp E.T."/>
            <person name="van der Nest M.A."/>
            <person name="van Wyk S."/>
            <person name="Wingfield M.J."/>
            <person name="Xiong C."/>
            <person name="Yue Q."/>
            <person name="Zhang X."/>
        </authorList>
    </citation>
    <scope>NUCLEOTIDE SEQUENCE [LARGE SCALE GENOMIC DNA]</scope>
    <source>
        <strain evidence="1 2">DSM 5745</strain>
    </source>
</reference>
<name>A0A3D8QZV4_9EURO</name>
<dbReference type="Proteomes" id="UP000256690">
    <property type="component" value="Unassembled WGS sequence"/>
</dbReference>
<dbReference type="RefSeq" id="XP_026600311.1">
    <property type="nucleotide sequence ID" value="XM_026751225.1"/>
</dbReference>
<gene>
    <name evidence="1" type="ORF">DSM5745_09209</name>
</gene>
<evidence type="ECO:0000313" key="1">
    <source>
        <dbReference type="EMBL" id="RDW67343.1"/>
    </source>
</evidence>
<evidence type="ECO:0000313" key="2">
    <source>
        <dbReference type="Proteomes" id="UP000256690"/>
    </source>
</evidence>
<proteinExistence type="predicted"/>
<dbReference type="OrthoDB" id="4499271at2759"/>
<keyword evidence="2" id="KW-1185">Reference proteome</keyword>
<accession>A0A3D8QZV4</accession>
<organism evidence="1 2">
    <name type="scientific">Aspergillus mulundensis</name>
    <dbReference type="NCBI Taxonomy" id="1810919"/>
    <lineage>
        <taxon>Eukaryota</taxon>
        <taxon>Fungi</taxon>
        <taxon>Dikarya</taxon>
        <taxon>Ascomycota</taxon>
        <taxon>Pezizomycotina</taxon>
        <taxon>Eurotiomycetes</taxon>
        <taxon>Eurotiomycetidae</taxon>
        <taxon>Eurotiales</taxon>
        <taxon>Aspergillaceae</taxon>
        <taxon>Aspergillus</taxon>
        <taxon>Aspergillus subgen. Nidulantes</taxon>
    </lineage>
</organism>
<protein>
    <submittedName>
        <fullName evidence="1">Uncharacterized protein</fullName>
    </submittedName>
</protein>